<evidence type="ECO:0000256" key="7">
    <source>
        <dbReference type="ARBA" id="ARBA00023170"/>
    </source>
</evidence>
<dbReference type="GO" id="GO:0008270">
    <property type="term" value="F:zinc ion binding"/>
    <property type="evidence" value="ECO:0007669"/>
    <property type="project" value="UniProtKB-KW"/>
</dbReference>
<dbReference type="AlphaFoldDB" id="A0A820MGD8"/>
<keyword evidence="8" id="KW-0539">Nucleus</keyword>
<evidence type="ECO:0000259" key="10">
    <source>
        <dbReference type="PROSITE" id="PS51030"/>
    </source>
</evidence>
<dbReference type="GO" id="GO:0045944">
    <property type="term" value="P:positive regulation of transcription by RNA polymerase II"/>
    <property type="evidence" value="ECO:0007669"/>
    <property type="project" value="TreeGrafter"/>
</dbReference>
<evidence type="ECO:0000256" key="8">
    <source>
        <dbReference type="ARBA" id="ARBA00023242"/>
    </source>
</evidence>
<sequence>MMAGQTKMIIITSDEDLIRRLSSNKTDNTRIVDLDNNKQLTSMNNSDNNIMDLAILTELSELNPKNDQIFKRALNSPHHGRSKQVKLSKKSLDLDCAICGDRAIGFNYDVLSCASCKAFFRRNAYQPSVSLNLVLVLLFIIFM</sequence>
<evidence type="ECO:0000256" key="9">
    <source>
        <dbReference type="SAM" id="Phobius"/>
    </source>
</evidence>
<keyword evidence="5" id="KW-0238">DNA-binding</keyword>
<keyword evidence="7" id="KW-0675">Receptor</keyword>
<dbReference type="InterPro" id="IPR001628">
    <property type="entry name" value="Znf_hrmn_rcpt"/>
</dbReference>
<feature type="domain" description="Nuclear receptor" evidence="10">
    <location>
        <begin position="93"/>
        <end position="122"/>
    </location>
</feature>
<protein>
    <recommendedName>
        <fullName evidence="10">Nuclear receptor domain-containing protein</fullName>
    </recommendedName>
</protein>
<evidence type="ECO:0000256" key="1">
    <source>
        <dbReference type="ARBA" id="ARBA00022723"/>
    </source>
</evidence>
<dbReference type="PROSITE" id="PS00031">
    <property type="entry name" value="NUCLEAR_REC_DBD_1"/>
    <property type="match status" value="1"/>
</dbReference>
<dbReference type="GO" id="GO:0000122">
    <property type="term" value="P:negative regulation of transcription by RNA polymerase II"/>
    <property type="evidence" value="ECO:0007669"/>
    <property type="project" value="TreeGrafter"/>
</dbReference>
<feature type="transmembrane region" description="Helical" evidence="9">
    <location>
        <begin position="124"/>
        <end position="142"/>
    </location>
</feature>
<keyword evidence="3" id="KW-0862">Zinc</keyword>
<evidence type="ECO:0000256" key="6">
    <source>
        <dbReference type="ARBA" id="ARBA00023163"/>
    </source>
</evidence>
<dbReference type="EMBL" id="CAJOBB010021096">
    <property type="protein sequence ID" value="CAF4373216.1"/>
    <property type="molecule type" value="Genomic_DNA"/>
</dbReference>
<dbReference type="PANTHER" id="PTHR24082">
    <property type="entry name" value="NUCLEAR HORMONE RECEPTOR"/>
    <property type="match status" value="1"/>
</dbReference>
<evidence type="ECO:0000256" key="2">
    <source>
        <dbReference type="ARBA" id="ARBA00022771"/>
    </source>
</evidence>
<dbReference type="GO" id="GO:0000978">
    <property type="term" value="F:RNA polymerase II cis-regulatory region sequence-specific DNA binding"/>
    <property type="evidence" value="ECO:0007669"/>
    <property type="project" value="TreeGrafter"/>
</dbReference>
<comment type="caution">
    <text evidence="11">The sequence shown here is derived from an EMBL/GenBank/DDBJ whole genome shotgun (WGS) entry which is preliminary data.</text>
</comment>
<dbReference type="Proteomes" id="UP000663868">
    <property type="component" value="Unassembled WGS sequence"/>
</dbReference>
<name>A0A820MGD8_9BILA</name>
<organism evidence="11 12">
    <name type="scientific">Adineta steineri</name>
    <dbReference type="NCBI Taxonomy" id="433720"/>
    <lineage>
        <taxon>Eukaryota</taxon>
        <taxon>Metazoa</taxon>
        <taxon>Spiralia</taxon>
        <taxon>Gnathifera</taxon>
        <taxon>Rotifera</taxon>
        <taxon>Eurotatoria</taxon>
        <taxon>Bdelloidea</taxon>
        <taxon>Adinetida</taxon>
        <taxon>Adinetidae</taxon>
        <taxon>Adineta</taxon>
    </lineage>
</organism>
<evidence type="ECO:0000256" key="4">
    <source>
        <dbReference type="ARBA" id="ARBA00023015"/>
    </source>
</evidence>
<keyword evidence="2" id="KW-0863">Zinc-finger</keyword>
<dbReference type="GO" id="GO:0004879">
    <property type="term" value="F:nuclear receptor activity"/>
    <property type="evidence" value="ECO:0007669"/>
    <property type="project" value="TreeGrafter"/>
</dbReference>
<dbReference type="Gene3D" id="3.30.50.10">
    <property type="entry name" value="Erythroid Transcription Factor GATA-1, subunit A"/>
    <property type="match status" value="1"/>
</dbReference>
<dbReference type="Pfam" id="PF00105">
    <property type="entry name" value="zf-C4"/>
    <property type="match status" value="1"/>
</dbReference>
<dbReference type="PROSITE" id="PS51030">
    <property type="entry name" value="NUCLEAR_REC_DBD_2"/>
    <property type="match status" value="1"/>
</dbReference>
<dbReference type="SUPFAM" id="SSF57716">
    <property type="entry name" value="Glucocorticoid receptor-like (DNA-binding domain)"/>
    <property type="match status" value="1"/>
</dbReference>
<evidence type="ECO:0000313" key="12">
    <source>
        <dbReference type="Proteomes" id="UP000663868"/>
    </source>
</evidence>
<keyword evidence="9" id="KW-0812">Transmembrane</keyword>
<keyword evidence="1" id="KW-0479">Metal-binding</keyword>
<dbReference type="GO" id="GO:0030154">
    <property type="term" value="P:cell differentiation"/>
    <property type="evidence" value="ECO:0007669"/>
    <property type="project" value="TreeGrafter"/>
</dbReference>
<dbReference type="PANTHER" id="PTHR24082:SF507">
    <property type="entry name" value="BILE ACID RECEPTOR-RELATED"/>
    <property type="match status" value="1"/>
</dbReference>
<gene>
    <name evidence="11" type="ORF">KXQ929_LOCUS49478</name>
</gene>
<evidence type="ECO:0000256" key="3">
    <source>
        <dbReference type="ARBA" id="ARBA00022833"/>
    </source>
</evidence>
<dbReference type="SMART" id="SM00399">
    <property type="entry name" value="ZnF_C4"/>
    <property type="match status" value="1"/>
</dbReference>
<keyword evidence="9" id="KW-1133">Transmembrane helix</keyword>
<reference evidence="11" key="1">
    <citation type="submission" date="2021-02" db="EMBL/GenBank/DDBJ databases">
        <authorList>
            <person name="Nowell W R."/>
        </authorList>
    </citation>
    <scope>NUCLEOTIDE SEQUENCE</scope>
</reference>
<keyword evidence="9" id="KW-0472">Membrane</keyword>
<dbReference type="PRINTS" id="PR00047">
    <property type="entry name" value="STROIDFINGER"/>
</dbReference>
<keyword evidence="6" id="KW-0804">Transcription</keyword>
<evidence type="ECO:0000313" key="11">
    <source>
        <dbReference type="EMBL" id="CAF4373216.1"/>
    </source>
</evidence>
<keyword evidence="4" id="KW-0805">Transcription regulation</keyword>
<dbReference type="InterPro" id="IPR050234">
    <property type="entry name" value="Nuclear_hormone_rcpt_NR1"/>
</dbReference>
<accession>A0A820MGD8</accession>
<evidence type="ECO:0000256" key="5">
    <source>
        <dbReference type="ARBA" id="ARBA00023125"/>
    </source>
</evidence>
<dbReference type="InterPro" id="IPR013088">
    <property type="entry name" value="Znf_NHR/GATA"/>
</dbReference>
<proteinExistence type="predicted"/>